<evidence type="ECO:0008006" key="4">
    <source>
        <dbReference type="Google" id="ProtNLM"/>
    </source>
</evidence>
<feature type="coiled-coil region" evidence="1">
    <location>
        <begin position="575"/>
        <end position="602"/>
    </location>
</feature>
<sequence>MPQPIPSEVLKYVRETEKLSQANLASRMQTVASVLSKLEKADDAEPEIAERYLSAIGTPLANEVLEFYNRDWKHSAPPSYLHPNREELWAIDHSLSQLSEFERSPRNDPILRAPIDLLRAELSVAANYLQRRDHTVAWIGDIGVGKTTALAHAAGLLVGDGRSQRKPAFPVGSGRTTVCETAIRVAPTFGIAVDALDDDEVVRLTRDLVTSVAPDASGVGIPSEVARVLRNMSGMKTSTVEIGEDEFQSIDPIADLLEGGLSIDQAVDQLVSAMRLPERRERQLVLPEGSEDGLSWVSKTVSHINNGMDERFGVPRRINVLMPSSNLSADGQILSVIDTRGVEQVTQREDLTALRDDPRTLAVLCTKFPDAPNASVQRHLQDSQEAGSDAASRKRQCILVLPRGDEALQVPGFDEPISSRAQGYSIRRKDVAQALVKATLPATPTYFFDAHSDDADRVWTSLRGQIAEMRAVYADRVSAASAGVQNLIQNVDVVKTAEARRGIQHSVDRLLEDVAPMPTTVRPPHQNLIDQLATAHHSSIAASIVRGGDWSNFPVTHILGSGVRIDANLRIADHISRINHRLDDFENEYGELEDVVQSLKAVRTLVAEGRQEFLASCLTIGRDAYGNLLSAERDVWKQAIARYGEGSGYKRDLAGIWREFFESPIPASTVKSINSRLRKSWETHVLVPLKRATRADAAEG</sequence>
<dbReference type="InterPro" id="IPR001387">
    <property type="entry name" value="Cro/C1-type_HTH"/>
</dbReference>
<dbReference type="AlphaFoldDB" id="A0A3S0Q845"/>
<comment type="caution">
    <text evidence="2">The sequence shown here is derived from an EMBL/GenBank/DDBJ whole genome shotgun (WGS) entry which is preliminary data.</text>
</comment>
<accession>A0A3S0Q845</accession>
<protein>
    <recommendedName>
        <fullName evidence="4">XRE family transcriptional regulator</fullName>
    </recommendedName>
</protein>
<evidence type="ECO:0000313" key="3">
    <source>
        <dbReference type="Proteomes" id="UP000273611"/>
    </source>
</evidence>
<dbReference type="EMBL" id="RIBW01000010">
    <property type="protein sequence ID" value="RUL99460.1"/>
    <property type="molecule type" value="Genomic_DNA"/>
</dbReference>
<evidence type="ECO:0000313" key="2">
    <source>
        <dbReference type="EMBL" id="RUL99460.1"/>
    </source>
</evidence>
<reference evidence="2 3" key="1">
    <citation type="journal article" date="2015" name="Int. J. Syst. Evol. Microbiol.">
        <title>Rhizobium anhuiense sp. nov., isolated from effective nodules of Vicia faba and Pisum sativum.</title>
        <authorList>
            <person name="Zhang Y.J."/>
            <person name="Zheng W.T."/>
            <person name="Everall I."/>
            <person name="Young J.P."/>
            <person name="Zhang X.X."/>
            <person name="Tian C.F."/>
            <person name="Sui X.H."/>
            <person name="Wang E.T."/>
            <person name="Chen W.X."/>
        </authorList>
    </citation>
    <scope>NUCLEOTIDE SEQUENCE [LARGE SCALE GENOMIC DNA]</scope>
    <source>
        <strain evidence="2 3">CCBAU 23252</strain>
    </source>
</reference>
<dbReference type="RefSeq" id="WP_127430990.1">
    <property type="nucleotide sequence ID" value="NZ_BMFI01000009.1"/>
</dbReference>
<gene>
    <name evidence="2" type="ORF">EEQ99_20520</name>
</gene>
<organism evidence="2 3">
    <name type="scientific">Rhizobium anhuiense</name>
    <dbReference type="NCBI Taxonomy" id="1184720"/>
    <lineage>
        <taxon>Bacteria</taxon>
        <taxon>Pseudomonadati</taxon>
        <taxon>Pseudomonadota</taxon>
        <taxon>Alphaproteobacteria</taxon>
        <taxon>Hyphomicrobiales</taxon>
        <taxon>Rhizobiaceae</taxon>
        <taxon>Rhizobium/Agrobacterium group</taxon>
        <taxon>Rhizobium</taxon>
    </lineage>
</organism>
<dbReference type="Proteomes" id="UP000273611">
    <property type="component" value="Unassembled WGS sequence"/>
</dbReference>
<keyword evidence="1" id="KW-0175">Coiled coil</keyword>
<dbReference type="CDD" id="cd00093">
    <property type="entry name" value="HTH_XRE"/>
    <property type="match status" value="1"/>
</dbReference>
<evidence type="ECO:0000256" key="1">
    <source>
        <dbReference type="SAM" id="Coils"/>
    </source>
</evidence>
<proteinExistence type="predicted"/>
<name>A0A3S0Q845_9HYPH</name>